<dbReference type="InterPro" id="IPR010095">
    <property type="entry name" value="Cas12f1-like_TNB"/>
</dbReference>
<keyword evidence="1" id="KW-0238">DNA-binding</keyword>
<evidence type="ECO:0000313" key="3">
    <source>
        <dbReference type="EMBL" id="EKC67408.1"/>
    </source>
</evidence>
<evidence type="ECO:0000256" key="1">
    <source>
        <dbReference type="ARBA" id="ARBA00023125"/>
    </source>
</evidence>
<dbReference type="EMBL" id="AJWZ01003734">
    <property type="protein sequence ID" value="EKC67408.1"/>
    <property type="molecule type" value="Genomic_DNA"/>
</dbReference>
<feature type="domain" description="Cas12f1-like TNB" evidence="2">
    <location>
        <begin position="70"/>
        <end position="141"/>
    </location>
</feature>
<dbReference type="NCBIfam" id="TIGR01766">
    <property type="entry name" value="IS200/IS605 family accessory protein TnpB-like domain"/>
    <property type="match status" value="1"/>
</dbReference>
<accession>K1TCG9</accession>
<organism evidence="3">
    <name type="scientific">human gut metagenome</name>
    <dbReference type="NCBI Taxonomy" id="408170"/>
    <lineage>
        <taxon>unclassified sequences</taxon>
        <taxon>metagenomes</taxon>
        <taxon>organismal metagenomes</taxon>
    </lineage>
</organism>
<dbReference type="AlphaFoldDB" id="K1TCG9"/>
<feature type="non-terminal residue" evidence="3">
    <location>
        <position position="1"/>
    </location>
</feature>
<proteinExistence type="predicted"/>
<sequence>KIKGTTKRIKKLYYDREQYIEDVFHKISRKIVDLLIDSKITKLVVGYNKGWKQNVNMGKRNNQKFTQIPFARLVSYLEYKCELAGIEIVIHEESYTSKCDSLAFEKIEKHDSYLGKRKNRGLFQSSVGKLINADVNGALNIMRKVVGDSCESIRRIIDRGLLFNPVRITNVFC</sequence>
<reference evidence="3" key="1">
    <citation type="journal article" date="2013" name="Environ. Microbiol.">
        <title>Microbiota from the distal guts of lean and obese adolescents exhibit partial functional redundancy besides clear differences in community structure.</title>
        <authorList>
            <person name="Ferrer M."/>
            <person name="Ruiz A."/>
            <person name="Lanza F."/>
            <person name="Haange S.B."/>
            <person name="Oberbach A."/>
            <person name="Till H."/>
            <person name="Bargiela R."/>
            <person name="Campoy C."/>
            <person name="Segura M.T."/>
            <person name="Richter M."/>
            <person name="von Bergen M."/>
            <person name="Seifert J."/>
            <person name="Suarez A."/>
        </authorList>
    </citation>
    <scope>NUCLEOTIDE SEQUENCE</scope>
</reference>
<evidence type="ECO:0000259" key="2">
    <source>
        <dbReference type="Pfam" id="PF07282"/>
    </source>
</evidence>
<protein>
    <submittedName>
        <fullName evidence="3">IS605 OrfB family transposase</fullName>
    </submittedName>
</protein>
<gene>
    <name evidence="3" type="ORF">OBE_05461</name>
</gene>
<name>K1TCG9_9ZZZZ</name>
<dbReference type="Pfam" id="PF07282">
    <property type="entry name" value="Cas12f1-like_TNB"/>
    <property type="match status" value="1"/>
</dbReference>
<dbReference type="GO" id="GO:0003677">
    <property type="term" value="F:DNA binding"/>
    <property type="evidence" value="ECO:0007669"/>
    <property type="project" value="UniProtKB-KW"/>
</dbReference>
<comment type="caution">
    <text evidence="3">The sequence shown here is derived from an EMBL/GenBank/DDBJ whole genome shotgun (WGS) entry which is preliminary data.</text>
</comment>